<evidence type="ECO:0000313" key="3">
    <source>
        <dbReference type="EMBL" id="WEU40989.1"/>
    </source>
</evidence>
<dbReference type="InterPro" id="IPR036167">
    <property type="entry name" value="tRNA_intron_Endo_cat-like_sf"/>
</dbReference>
<dbReference type="SUPFAM" id="SSF55267">
    <property type="entry name" value="tRNA-intron endonuclease N-terminal domain-like"/>
    <property type="match status" value="1"/>
</dbReference>
<evidence type="ECO:0000259" key="1">
    <source>
        <dbReference type="Pfam" id="PF01974"/>
    </source>
</evidence>
<dbReference type="KEGG" id="oyw:OdinLCB4_003555"/>
<protein>
    <submittedName>
        <fullName evidence="3">tRNA-intron lyase</fullName>
        <ecNumber evidence="3">4.6.1.16</ecNumber>
    </submittedName>
</protein>
<dbReference type="Proteomes" id="UP000186851">
    <property type="component" value="Chromosome"/>
</dbReference>
<dbReference type="GO" id="GO:0000213">
    <property type="term" value="F:tRNA-intron lyase activity"/>
    <property type="evidence" value="ECO:0007669"/>
    <property type="project" value="UniProtKB-EC"/>
</dbReference>
<evidence type="ECO:0000313" key="4">
    <source>
        <dbReference type="Proteomes" id="UP000186851"/>
    </source>
</evidence>
<dbReference type="InterPro" id="IPR011856">
    <property type="entry name" value="tRNA_endonuc-like_dom_sf"/>
</dbReference>
<keyword evidence="3" id="KW-0456">Lyase</keyword>
<dbReference type="InterPro" id="IPR006677">
    <property type="entry name" value="tRNA_intron_Endonuc_cat-like"/>
</dbReference>
<feature type="domain" description="tRNA intron endonuclease N-terminal" evidence="2">
    <location>
        <begin position="25"/>
        <end position="82"/>
    </location>
</feature>
<organism evidence="3 4">
    <name type="scientific">Odinarchaeota yellowstonii (strain LCB_4)</name>
    <dbReference type="NCBI Taxonomy" id="1841599"/>
    <lineage>
        <taxon>Archaea</taxon>
        <taxon>Promethearchaeati</taxon>
        <taxon>Candidatus Odinarchaeota</taxon>
        <taxon>Candidatus Odinarchaeia</taxon>
        <taxon>Candidatus Odinarchaeales</taxon>
        <taxon>Candidatus Odinarchaeaceae</taxon>
        <taxon>Candidatus Odinarchaeum</taxon>
    </lineage>
</organism>
<reference evidence="3" key="1">
    <citation type="journal article" date="2017" name="Nature">
        <title>Asgard archaea illuminate the origin of eukaryotic cellular complexity.</title>
        <authorList>
            <person name="Zaremba-Niedzwiedzka K."/>
            <person name="Caceres E.F."/>
            <person name="Saw J.H."/>
            <person name="Backstrom D."/>
            <person name="Juzokaite L."/>
            <person name="Vancaester E."/>
            <person name="Seitz K.W."/>
            <person name="Anantharaman K."/>
            <person name="Starnawski P."/>
            <person name="Kjeldsen K.U."/>
            <person name="Scott M.B."/>
            <person name="Nunoura T."/>
            <person name="Banfield J.F."/>
            <person name="Schramm A."/>
            <person name="Baker B.J."/>
            <person name="Spang A."/>
            <person name="Ettema T.J.G."/>
        </authorList>
    </citation>
    <scope>NUCLEOTIDE SEQUENCE</scope>
    <source>
        <strain evidence="3">LCB_4</strain>
    </source>
</reference>
<dbReference type="SUPFAM" id="SSF53032">
    <property type="entry name" value="tRNA-intron endonuclease catalytic domain-like"/>
    <property type="match status" value="1"/>
</dbReference>
<feature type="domain" description="tRNA intron endonuclease catalytic" evidence="1">
    <location>
        <begin position="93"/>
        <end position="179"/>
    </location>
</feature>
<dbReference type="Pfam" id="PF02778">
    <property type="entry name" value="tRNA_int_endo_N"/>
    <property type="match status" value="1"/>
</dbReference>
<proteinExistence type="predicted"/>
<dbReference type="Gene3D" id="3.40.1170.20">
    <property type="entry name" value="tRNA intron endonuclease, N-terminal domain"/>
    <property type="match status" value="1"/>
</dbReference>
<gene>
    <name evidence="3" type="primary">endA</name>
    <name evidence="3" type="ORF">OdinLCB4_003555</name>
</gene>
<dbReference type="GO" id="GO:0006388">
    <property type="term" value="P:tRNA splicing, via endonucleolytic cleavage and ligation"/>
    <property type="evidence" value="ECO:0007669"/>
    <property type="project" value="InterPro"/>
</dbReference>
<dbReference type="NCBIfam" id="TIGR00324">
    <property type="entry name" value="endA"/>
    <property type="match status" value="1"/>
</dbReference>
<dbReference type="InterPro" id="IPR006676">
    <property type="entry name" value="tRNA_splic"/>
</dbReference>
<dbReference type="Pfam" id="PF01974">
    <property type="entry name" value="tRNA_int_endo"/>
    <property type="match status" value="1"/>
</dbReference>
<sequence length="187" mass="21359">MSGENETLEAEVEAEPVEAILDEDGLVKILDERKTEIYNKGYYGCFEKGVLKLTPLEALLLLERGRIKVTDSDKNPIDFKQLVNFYLKKDQKIWTKYIVYRDLRSRGYTVGLGYEGEMDFRVYERGAVPNEDAAKYLVYVIEEGIPLALINLEKIISIGASSRKKTALAVVDRQGEPTYYFVSEVEL</sequence>
<dbReference type="InterPro" id="IPR006678">
    <property type="entry name" value="tRNA_intron_Endonuc_N"/>
</dbReference>
<name>A0AAF0IC45_ODILC</name>
<accession>A0AAF0IC45</accession>
<dbReference type="GO" id="GO:0003676">
    <property type="term" value="F:nucleic acid binding"/>
    <property type="evidence" value="ECO:0007669"/>
    <property type="project" value="InterPro"/>
</dbReference>
<dbReference type="InterPro" id="IPR036740">
    <property type="entry name" value="tRNA_intron_Endonuc_N_sf"/>
</dbReference>
<dbReference type="EMBL" id="CP091871">
    <property type="protein sequence ID" value="WEU40989.1"/>
    <property type="molecule type" value="Genomic_DNA"/>
</dbReference>
<dbReference type="AlphaFoldDB" id="A0AAF0IC45"/>
<evidence type="ECO:0000259" key="2">
    <source>
        <dbReference type="Pfam" id="PF02778"/>
    </source>
</evidence>
<reference evidence="3" key="2">
    <citation type="journal article" date="2022" name="Nat. Microbiol.">
        <title>A closed Candidatus Odinarchaeum chromosome exposes Asgard archaeal viruses.</title>
        <authorList>
            <person name="Tamarit D."/>
            <person name="Caceres E.F."/>
            <person name="Krupovic M."/>
            <person name="Nijland R."/>
            <person name="Eme L."/>
            <person name="Robinson N.P."/>
            <person name="Ettema T.J.G."/>
        </authorList>
    </citation>
    <scope>NUCLEOTIDE SEQUENCE</scope>
    <source>
        <strain evidence="3">LCB_4</strain>
    </source>
</reference>
<dbReference type="Gene3D" id="3.40.1350.10">
    <property type="match status" value="1"/>
</dbReference>
<dbReference type="CDD" id="cd22363">
    <property type="entry name" value="tRNA-intron_lyase_C"/>
    <property type="match status" value="1"/>
</dbReference>
<dbReference type="EC" id="4.6.1.16" evidence="3"/>